<keyword evidence="6" id="KW-0812">Transmembrane</keyword>
<keyword evidence="1" id="KW-0134">Cell wall</keyword>
<organism evidence="8 9">
    <name type="scientific">Lactobacillus amylovorus</name>
    <dbReference type="NCBI Taxonomy" id="1604"/>
    <lineage>
        <taxon>Bacteria</taxon>
        <taxon>Bacillati</taxon>
        <taxon>Bacillota</taxon>
        <taxon>Bacilli</taxon>
        <taxon>Lactobacillales</taxon>
        <taxon>Lactobacillaceae</taxon>
        <taxon>Lactobacillus</taxon>
    </lineage>
</organism>
<sequence>MLPSKPAKSTEPAKKHTNKPVAPKKGKGYNYNSSVHGETIKGRNKVNGTTNNVMPHAENTARPKGVAAPDGETLPNGYTINTKGQILNAKGQAVGYVDKNGHMYLPQTSEKSTASLAWLGLGIASLAAIIGLAADRKRR</sequence>
<dbReference type="AlphaFoldDB" id="A0AAW6BBR0"/>
<protein>
    <submittedName>
        <fullName evidence="8">LPXTG cell wall anchor domain-containing protein</fullName>
    </submittedName>
</protein>
<dbReference type="RefSeq" id="WP_236704184.1">
    <property type="nucleotide sequence ID" value="NZ_JAOTHC010000029.1"/>
</dbReference>
<evidence type="ECO:0000259" key="7">
    <source>
        <dbReference type="PROSITE" id="PS50847"/>
    </source>
</evidence>
<evidence type="ECO:0000256" key="5">
    <source>
        <dbReference type="SAM" id="MobiDB-lite"/>
    </source>
</evidence>
<dbReference type="NCBIfam" id="TIGR01167">
    <property type="entry name" value="LPXTG_anchor"/>
    <property type="match status" value="1"/>
</dbReference>
<evidence type="ECO:0000313" key="9">
    <source>
        <dbReference type="Proteomes" id="UP001141961"/>
    </source>
</evidence>
<evidence type="ECO:0000256" key="6">
    <source>
        <dbReference type="SAM" id="Phobius"/>
    </source>
</evidence>
<feature type="domain" description="Gram-positive cocci surface proteins LPxTG" evidence="7">
    <location>
        <begin position="105"/>
        <end position="139"/>
    </location>
</feature>
<keyword evidence="2" id="KW-0964">Secreted</keyword>
<proteinExistence type="predicted"/>
<name>A0AAW6BBR0_LACAM</name>
<gene>
    <name evidence="8" type="ORF">ODV14_08745</name>
</gene>
<reference evidence="8" key="1">
    <citation type="journal article" date="2022" name="Microorganisms">
        <title>Antibiotic Susceptibility, Resistance Gene Determinants and Corresponding Genomic Regions in Lactobacillus amylovorus Isolates Derived from Wild Boars and Domestic Pigs.</title>
        <authorList>
            <person name="Moravkova M."/>
            <person name="Kostovova I."/>
            <person name="Kavanova K."/>
            <person name="Pechar R."/>
            <person name="Stanek S."/>
            <person name="Brychta A."/>
            <person name="Zeman M."/>
            <person name="Kubasova T."/>
        </authorList>
    </citation>
    <scope>NUCLEOTIDE SEQUENCE</scope>
    <source>
        <strain evidence="8">M597B</strain>
    </source>
</reference>
<keyword evidence="4" id="KW-0572">Peptidoglycan-anchor</keyword>
<feature type="transmembrane region" description="Helical" evidence="6">
    <location>
        <begin position="116"/>
        <end position="134"/>
    </location>
</feature>
<keyword evidence="6" id="KW-1133">Transmembrane helix</keyword>
<evidence type="ECO:0000256" key="2">
    <source>
        <dbReference type="ARBA" id="ARBA00022525"/>
    </source>
</evidence>
<evidence type="ECO:0000256" key="1">
    <source>
        <dbReference type="ARBA" id="ARBA00022512"/>
    </source>
</evidence>
<feature type="compositionally biased region" description="Basic residues" evidence="5">
    <location>
        <begin position="15"/>
        <end position="27"/>
    </location>
</feature>
<dbReference type="InterPro" id="IPR019931">
    <property type="entry name" value="LPXTG_anchor"/>
</dbReference>
<keyword evidence="6" id="KW-0472">Membrane</keyword>
<evidence type="ECO:0000313" key="8">
    <source>
        <dbReference type="EMBL" id="MDB6247393.1"/>
    </source>
</evidence>
<evidence type="ECO:0000256" key="3">
    <source>
        <dbReference type="ARBA" id="ARBA00022729"/>
    </source>
</evidence>
<keyword evidence="3" id="KW-0732">Signal</keyword>
<accession>A0AAW6BBR0</accession>
<comment type="caution">
    <text evidence="8">The sequence shown here is derived from an EMBL/GenBank/DDBJ whole genome shotgun (WGS) entry which is preliminary data.</text>
</comment>
<feature type="region of interest" description="Disordered" evidence="5">
    <location>
        <begin position="1"/>
        <end position="73"/>
    </location>
</feature>
<reference evidence="8" key="2">
    <citation type="submission" date="2022-10" db="EMBL/GenBank/DDBJ databases">
        <authorList>
            <person name="Kostovova I."/>
            <person name="Moravkova M."/>
            <person name="Pechar R."/>
        </authorList>
    </citation>
    <scope>NUCLEOTIDE SEQUENCE</scope>
    <source>
        <strain evidence="8">M597B</strain>
    </source>
</reference>
<dbReference type="EMBL" id="JAOTHD010000030">
    <property type="protein sequence ID" value="MDB6247393.1"/>
    <property type="molecule type" value="Genomic_DNA"/>
</dbReference>
<dbReference type="Proteomes" id="UP001141961">
    <property type="component" value="Unassembled WGS sequence"/>
</dbReference>
<evidence type="ECO:0000256" key="4">
    <source>
        <dbReference type="ARBA" id="ARBA00023088"/>
    </source>
</evidence>
<dbReference type="PROSITE" id="PS50847">
    <property type="entry name" value="GRAM_POS_ANCHORING"/>
    <property type="match status" value="1"/>
</dbReference>